<evidence type="ECO:0000313" key="1">
    <source>
        <dbReference type="EMBL" id="GAA5799427.1"/>
    </source>
</evidence>
<organism evidence="1 2">
    <name type="scientific">Helicostylum pulchrum</name>
    <dbReference type="NCBI Taxonomy" id="562976"/>
    <lineage>
        <taxon>Eukaryota</taxon>
        <taxon>Fungi</taxon>
        <taxon>Fungi incertae sedis</taxon>
        <taxon>Mucoromycota</taxon>
        <taxon>Mucoromycotina</taxon>
        <taxon>Mucoromycetes</taxon>
        <taxon>Mucorales</taxon>
        <taxon>Mucorineae</taxon>
        <taxon>Mucoraceae</taxon>
        <taxon>Helicostylum</taxon>
    </lineage>
</organism>
<sequence length="55" mass="6693">MCWRLCWSRTSIFNFDDKIKSKDELESCKVRFEYMRMKGRHQGGSTIDRKDMVLE</sequence>
<reference evidence="1 2" key="1">
    <citation type="submission" date="2024-04" db="EMBL/GenBank/DDBJ databases">
        <title>genome sequences of Mucor flavus KT1a and Helicostylum pulchrum KT1b strains isolation_sourced from the surface of a dry-aged beef.</title>
        <authorList>
            <person name="Toyotome T."/>
            <person name="Hosono M."/>
            <person name="Torimaru M."/>
            <person name="Fukuda K."/>
            <person name="Mikami N."/>
        </authorList>
    </citation>
    <scope>NUCLEOTIDE SEQUENCE [LARGE SCALE GENOMIC DNA]</scope>
    <source>
        <strain evidence="1 2">KT1b</strain>
    </source>
</reference>
<dbReference type="Proteomes" id="UP001476247">
    <property type="component" value="Unassembled WGS sequence"/>
</dbReference>
<proteinExistence type="predicted"/>
<evidence type="ECO:0000313" key="2">
    <source>
        <dbReference type="Proteomes" id="UP001476247"/>
    </source>
</evidence>
<dbReference type="EMBL" id="BAABUJ010000012">
    <property type="protein sequence ID" value="GAA5799427.1"/>
    <property type="molecule type" value="Genomic_DNA"/>
</dbReference>
<keyword evidence="2" id="KW-1185">Reference proteome</keyword>
<gene>
    <name evidence="1" type="ORF">HPULCUR_004842</name>
</gene>
<comment type="caution">
    <text evidence="1">The sequence shown here is derived from an EMBL/GenBank/DDBJ whole genome shotgun (WGS) entry which is preliminary data.</text>
</comment>
<accession>A0ABP9XXE6</accession>
<protein>
    <submittedName>
        <fullName evidence="1">Uncharacterized protein</fullName>
    </submittedName>
</protein>
<name>A0ABP9XXE6_9FUNG</name>